<keyword evidence="4" id="KW-0408">Iron</keyword>
<evidence type="ECO:0000259" key="6">
    <source>
        <dbReference type="Pfam" id="PF04055"/>
    </source>
</evidence>
<evidence type="ECO:0000256" key="2">
    <source>
        <dbReference type="ARBA" id="ARBA00022691"/>
    </source>
</evidence>
<dbReference type="PANTHER" id="PTHR43409">
    <property type="entry name" value="ANAEROBIC MAGNESIUM-PROTOPORPHYRIN IX MONOMETHYL ESTER CYCLASE-RELATED"/>
    <property type="match status" value="1"/>
</dbReference>
<keyword evidence="5" id="KW-0411">Iron-sulfur</keyword>
<dbReference type="InterPro" id="IPR007197">
    <property type="entry name" value="rSAM"/>
</dbReference>
<dbReference type="EMBL" id="CP001145">
    <property type="protein sequence ID" value="ACI16964.1"/>
    <property type="molecule type" value="Genomic_DNA"/>
</dbReference>
<reference evidence="7 8" key="2">
    <citation type="journal article" date="2014" name="Genome Announc.">
        <title>Complete Genome Sequence of Coprothermobacter proteolyticus DSM 5265.</title>
        <authorList>
            <person name="Alexiev A."/>
            <person name="Coil D.A."/>
            <person name="Badger J.H."/>
            <person name="Enticknap J."/>
            <person name="Ward N."/>
            <person name="Robb F.T."/>
            <person name="Eisen J.A."/>
        </authorList>
    </citation>
    <scope>NUCLEOTIDE SEQUENCE [LARGE SCALE GENOMIC DNA]</scope>
    <source>
        <strain evidence="8">ATCC 35245 / DSM 5265 / OCM 4 / BT</strain>
    </source>
</reference>
<keyword evidence="3" id="KW-0479">Metal-binding</keyword>
<accession>B5Y794</accession>
<dbReference type="Gene3D" id="3.80.30.20">
    <property type="entry name" value="tm_1862 like domain"/>
    <property type="match status" value="1"/>
</dbReference>
<proteinExistence type="predicted"/>
<dbReference type="AlphaFoldDB" id="B5Y794"/>
<keyword evidence="8" id="KW-1185">Reference proteome</keyword>
<dbReference type="PANTHER" id="PTHR43409:SF7">
    <property type="entry name" value="BLL1977 PROTEIN"/>
    <property type="match status" value="1"/>
</dbReference>
<gene>
    <name evidence="7" type="ordered locus">COPRO5265_0273</name>
</gene>
<evidence type="ECO:0000256" key="1">
    <source>
        <dbReference type="ARBA" id="ARBA00001966"/>
    </source>
</evidence>
<evidence type="ECO:0000256" key="3">
    <source>
        <dbReference type="ARBA" id="ARBA00022723"/>
    </source>
</evidence>
<dbReference type="GO" id="GO:0046872">
    <property type="term" value="F:metal ion binding"/>
    <property type="evidence" value="ECO:0007669"/>
    <property type="project" value="UniProtKB-KW"/>
</dbReference>
<dbReference type="eggNOG" id="COG1032">
    <property type="taxonomic scope" value="Bacteria"/>
</dbReference>
<keyword evidence="2" id="KW-0949">S-adenosyl-L-methionine</keyword>
<dbReference type="SUPFAM" id="SSF102114">
    <property type="entry name" value="Radical SAM enzymes"/>
    <property type="match status" value="1"/>
</dbReference>
<dbReference type="OrthoDB" id="9801424at2"/>
<dbReference type="GO" id="GO:0003824">
    <property type="term" value="F:catalytic activity"/>
    <property type="evidence" value="ECO:0007669"/>
    <property type="project" value="InterPro"/>
</dbReference>
<dbReference type="InterPro" id="IPR023404">
    <property type="entry name" value="rSAM_horseshoe"/>
</dbReference>
<dbReference type="Proteomes" id="UP000001732">
    <property type="component" value="Chromosome"/>
</dbReference>
<dbReference type="InterPro" id="IPR051198">
    <property type="entry name" value="BchE-like"/>
</dbReference>
<reference evidence="8" key="1">
    <citation type="submission" date="2008-08" db="EMBL/GenBank/DDBJ databases">
        <title>The complete genome sequence of Coprothermobacter proteolyticus strain ATCC 5245 / DSM 5265 / BT.</title>
        <authorList>
            <person name="Dodson R.J."/>
            <person name="Durkin A.S."/>
            <person name="Wu M."/>
            <person name="Eisen J."/>
            <person name="Sutton G."/>
        </authorList>
    </citation>
    <scope>NUCLEOTIDE SEQUENCE [LARGE SCALE GENOMIC DNA]</scope>
    <source>
        <strain evidence="8">ATCC 35245 / DSM 5265 / OCM 4 / BT</strain>
    </source>
</reference>
<evidence type="ECO:0000256" key="5">
    <source>
        <dbReference type="ARBA" id="ARBA00023014"/>
    </source>
</evidence>
<dbReference type="Pfam" id="PF04055">
    <property type="entry name" value="Radical_SAM"/>
    <property type="match status" value="1"/>
</dbReference>
<dbReference type="GO" id="GO:0051536">
    <property type="term" value="F:iron-sulfur cluster binding"/>
    <property type="evidence" value="ECO:0007669"/>
    <property type="project" value="UniProtKB-KW"/>
</dbReference>
<feature type="domain" description="Radical SAM core" evidence="6">
    <location>
        <begin position="13"/>
        <end position="90"/>
    </location>
</feature>
<organism evidence="7 8">
    <name type="scientific">Coprothermobacter proteolyticus (strain ATCC 35245 / DSM 5265 / OCM 4 / BT)</name>
    <dbReference type="NCBI Taxonomy" id="309798"/>
    <lineage>
        <taxon>Bacteria</taxon>
        <taxon>Pseudomonadati</taxon>
        <taxon>Coprothermobacterota</taxon>
        <taxon>Coprothermobacteria</taxon>
        <taxon>Coprothermobacterales</taxon>
        <taxon>Coprothermobacteraceae</taxon>
        <taxon>Coprothermobacter</taxon>
    </lineage>
</organism>
<dbReference type="CDD" id="cd01335">
    <property type="entry name" value="Radical_SAM"/>
    <property type="match status" value="1"/>
</dbReference>
<name>B5Y794_COPPD</name>
<protein>
    <recommendedName>
        <fullName evidence="6">Radical SAM core domain-containing protein</fullName>
    </recommendedName>
</protein>
<dbReference type="RefSeq" id="WP_012543616.1">
    <property type="nucleotide sequence ID" value="NC_011295.1"/>
</dbReference>
<evidence type="ECO:0000256" key="4">
    <source>
        <dbReference type="ARBA" id="ARBA00023004"/>
    </source>
</evidence>
<comment type="cofactor">
    <cofactor evidence="1">
        <name>[4Fe-4S] cluster</name>
        <dbReference type="ChEBI" id="CHEBI:49883"/>
    </cofactor>
</comment>
<dbReference type="InterPro" id="IPR058240">
    <property type="entry name" value="rSAM_sf"/>
</dbReference>
<sequence>MNLPFSCDERVELLTDDRVKLLKEANCKQVYLGVESGDEELRKLVLERTISNELLKKGVDRLHDNGIRAFAFNMVGLPGENRQKALSTVKLNASIKVDDSIVSVFSPYPSTILYKISVEKGYVKLPIDYTQFTFLDQPNFSKEEVAFFAVYFGFLRRFYRSHGENSGLSRMMDNIILSPKLPIRFLISIGESYMFAWEDIKSYVRMHMPRVFKAAKRVLRR</sequence>
<evidence type="ECO:0000313" key="7">
    <source>
        <dbReference type="EMBL" id="ACI16964.1"/>
    </source>
</evidence>
<evidence type="ECO:0000313" key="8">
    <source>
        <dbReference type="Proteomes" id="UP000001732"/>
    </source>
</evidence>
<dbReference type="KEGG" id="cpo:COPRO5265_0273"/>